<dbReference type="HOGENOM" id="CLU_2605507_0_0_1"/>
<proteinExistence type="predicted"/>
<accession>A0A0C2WS64</accession>
<organism evidence="1 2">
    <name type="scientific">Amanita muscaria (strain Koide BX008)</name>
    <dbReference type="NCBI Taxonomy" id="946122"/>
    <lineage>
        <taxon>Eukaryota</taxon>
        <taxon>Fungi</taxon>
        <taxon>Dikarya</taxon>
        <taxon>Basidiomycota</taxon>
        <taxon>Agaricomycotina</taxon>
        <taxon>Agaricomycetes</taxon>
        <taxon>Agaricomycetidae</taxon>
        <taxon>Agaricales</taxon>
        <taxon>Pluteineae</taxon>
        <taxon>Amanitaceae</taxon>
        <taxon>Amanita</taxon>
    </lineage>
</organism>
<sequence>MELSDDDTKSGQAYMLTRSRGALARELVPPKSSYDGSRCRLGCIQNLASSDVILVARDVIEALNLSIIEGRRRWHATEA</sequence>
<dbReference type="InParanoid" id="A0A0C2WS64"/>
<dbReference type="EMBL" id="KN818321">
    <property type="protein sequence ID" value="KIL59168.1"/>
    <property type="molecule type" value="Genomic_DNA"/>
</dbReference>
<reference evidence="1 2" key="1">
    <citation type="submission" date="2014-04" db="EMBL/GenBank/DDBJ databases">
        <title>Evolutionary Origins and Diversification of the Mycorrhizal Mutualists.</title>
        <authorList>
            <consortium name="DOE Joint Genome Institute"/>
            <consortium name="Mycorrhizal Genomics Consortium"/>
            <person name="Kohler A."/>
            <person name="Kuo A."/>
            <person name="Nagy L.G."/>
            <person name="Floudas D."/>
            <person name="Copeland A."/>
            <person name="Barry K.W."/>
            <person name="Cichocki N."/>
            <person name="Veneault-Fourrey C."/>
            <person name="LaButti K."/>
            <person name="Lindquist E.A."/>
            <person name="Lipzen A."/>
            <person name="Lundell T."/>
            <person name="Morin E."/>
            <person name="Murat C."/>
            <person name="Riley R."/>
            <person name="Ohm R."/>
            <person name="Sun H."/>
            <person name="Tunlid A."/>
            <person name="Henrissat B."/>
            <person name="Grigoriev I.V."/>
            <person name="Hibbett D.S."/>
            <person name="Martin F."/>
        </authorList>
    </citation>
    <scope>NUCLEOTIDE SEQUENCE [LARGE SCALE GENOMIC DNA]</scope>
    <source>
        <strain evidence="1 2">Koide BX008</strain>
    </source>
</reference>
<protein>
    <submittedName>
        <fullName evidence="1">Uncharacterized protein</fullName>
    </submittedName>
</protein>
<keyword evidence="2" id="KW-1185">Reference proteome</keyword>
<dbReference type="AlphaFoldDB" id="A0A0C2WS64"/>
<dbReference type="Proteomes" id="UP000054549">
    <property type="component" value="Unassembled WGS sequence"/>
</dbReference>
<gene>
    <name evidence="1" type="ORF">M378DRAFT_169682</name>
</gene>
<evidence type="ECO:0000313" key="2">
    <source>
        <dbReference type="Proteomes" id="UP000054549"/>
    </source>
</evidence>
<name>A0A0C2WS64_AMAMK</name>
<evidence type="ECO:0000313" key="1">
    <source>
        <dbReference type="EMBL" id="KIL59168.1"/>
    </source>
</evidence>